<keyword evidence="4" id="KW-0812">Transmembrane</keyword>
<feature type="transmembrane region" description="Helical" evidence="4">
    <location>
        <begin position="77"/>
        <end position="100"/>
    </location>
</feature>
<evidence type="ECO:0000256" key="1">
    <source>
        <dbReference type="ARBA" id="ARBA00004141"/>
    </source>
</evidence>
<feature type="transmembrane region" description="Helical" evidence="4">
    <location>
        <begin position="276"/>
        <end position="295"/>
    </location>
</feature>
<keyword evidence="4" id="KW-0472">Membrane</keyword>
<gene>
    <name evidence="6" type="ORF">MPH_06499</name>
</gene>
<dbReference type="VEuPathDB" id="FungiDB:MPH_06499"/>
<reference evidence="6 7" key="1">
    <citation type="journal article" date="2012" name="BMC Genomics">
        <title>Tools to kill: Genome of one of the most destructive plant pathogenic fungi Macrophomina phaseolina.</title>
        <authorList>
            <person name="Islam M.S."/>
            <person name="Haque M.S."/>
            <person name="Islam M.M."/>
            <person name="Emdad E.M."/>
            <person name="Halim A."/>
            <person name="Hossen Q.M.M."/>
            <person name="Hossain M.Z."/>
            <person name="Ahmed B."/>
            <person name="Rahim S."/>
            <person name="Rahman M.S."/>
            <person name="Alam M.M."/>
            <person name="Hou S."/>
            <person name="Wan X."/>
            <person name="Saito J.A."/>
            <person name="Alam M."/>
        </authorList>
    </citation>
    <scope>NUCLEOTIDE SEQUENCE [LARGE SCALE GENOMIC DNA]</scope>
    <source>
        <strain evidence="6 7">MS6</strain>
    </source>
</reference>
<feature type="transmembrane region" description="Helical" evidence="4">
    <location>
        <begin position="368"/>
        <end position="389"/>
    </location>
</feature>
<feature type="transmembrane region" description="Helical" evidence="4">
    <location>
        <begin position="196"/>
        <end position="216"/>
    </location>
</feature>
<dbReference type="Pfam" id="PF07690">
    <property type="entry name" value="MFS_1"/>
    <property type="match status" value="1"/>
</dbReference>
<feature type="transmembrane region" description="Helical" evidence="4">
    <location>
        <begin position="166"/>
        <end position="184"/>
    </location>
</feature>
<dbReference type="EMBL" id="AHHD01000279">
    <property type="protein sequence ID" value="EKG16290.1"/>
    <property type="molecule type" value="Genomic_DNA"/>
</dbReference>
<feature type="domain" description="Major facilitator superfamily (MFS) profile" evidence="5">
    <location>
        <begin position="37"/>
        <end position="420"/>
    </location>
</feature>
<dbReference type="OrthoDB" id="6509908at2759"/>
<dbReference type="SUPFAM" id="SSF103473">
    <property type="entry name" value="MFS general substrate transporter"/>
    <property type="match status" value="1"/>
</dbReference>
<feature type="transmembrane region" description="Helical" evidence="4">
    <location>
        <begin position="331"/>
        <end position="356"/>
    </location>
</feature>
<accession>K2SHG7</accession>
<comment type="similarity">
    <text evidence="2">Belongs to the major facilitator superfamily. Monocarboxylate porter (TC 2.A.1.13) family.</text>
</comment>
<evidence type="ECO:0000259" key="5">
    <source>
        <dbReference type="PROSITE" id="PS50850"/>
    </source>
</evidence>
<feature type="transmembrane region" description="Helical" evidence="4">
    <location>
        <begin position="401"/>
        <end position="421"/>
    </location>
</feature>
<dbReference type="InterPro" id="IPR050327">
    <property type="entry name" value="Proton-linked_MCT"/>
</dbReference>
<name>K2SHG7_MACPH</name>
<dbReference type="InterPro" id="IPR036259">
    <property type="entry name" value="MFS_trans_sf"/>
</dbReference>
<feature type="region of interest" description="Disordered" evidence="3">
    <location>
        <begin position="1"/>
        <end position="30"/>
    </location>
</feature>
<dbReference type="AlphaFoldDB" id="K2SHG7"/>
<feature type="transmembrane region" description="Helical" evidence="4">
    <location>
        <begin position="237"/>
        <end position="264"/>
    </location>
</feature>
<dbReference type="HOGENOM" id="CLU_001265_1_1_1"/>
<evidence type="ECO:0000256" key="3">
    <source>
        <dbReference type="SAM" id="MobiDB-lite"/>
    </source>
</evidence>
<feature type="transmembrane region" description="Helical" evidence="4">
    <location>
        <begin position="46"/>
        <end position="65"/>
    </location>
</feature>
<dbReference type="InterPro" id="IPR020846">
    <property type="entry name" value="MFS_dom"/>
</dbReference>
<comment type="caution">
    <text evidence="6">The sequence shown here is derived from an EMBL/GenBank/DDBJ whole genome shotgun (WGS) entry which is preliminary data.</text>
</comment>
<proteinExistence type="inferred from homology"/>
<organism evidence="6 7">
    <name type="scientific">Macrophomina phaseolina (strain MS6)</name>
    <name type="common">Charcoal rot fungus</name>
    <dbReference type="NCBI Taxonomy" id="1126212"/>
    <lineage>
        <taxon>Eukaryota</taxon>
        <taxon>Fungi</taxon>
        <taxon>Dikarya</taxon>
        <taxon>Ascomycota</taxon>
        <taxon>Pezizomycotina</taxon>
        <taxon>Dothideomycetes</taxon>
        <taxon>Dothideomycetes incertae sedis</taxon>
        <taxon>Botryosphaeriales</taxon>
        <taxon>Botryosphaeriaceae</taxon>
        <taxon>Macrophomina</taxon>
    </lineage>
</organism>
<evidence type="ECO:0000256" key="2">
    <source>
        <dbReference type="ARBA" id="ARBA00006727"/>
    </source>
</evidence>
<evidence type="ECO:0000313" key="7">
    <source>
        <dbReference type="Proteomes" id="UP000007129"/>
    </source>
</evidence>
<dbReference type="GO" id="GO:0022857">
    <property type="term" value="F:transmembrane transporter activity"/>
    <property type="evidence" value="ECO:0007669"/>
    <property type="project" value="InterPro"/>
</dbReference>
<dbReference type="Gene3D" id="1.20.1250.20">
    <property type="entry name" value="MFS general substrate transporter like domains"/>
    <property type="match status" value="2"/>
</dbReference>
<feature type="transmembrane region" description="Helical" evidence="4">
    <location>
        <begin position="307"/>
        <end position="325"/>
    </location>
</feature>
<protein>
    <submittedName>
        <fullName evidence="6">Major facilitator superfamily</fullName>
    </submittedName>
</protein>
<dbReference type="PANTHER" id="PTHR11360">
    <property type="entry name" value="MONOCARBOXYLATE TRANSPORTER"/>
    <property type="match status" value="1"/>
</dbReference>
<dbReference type="InParanoid" id="K2SHG7"/>
<dbReference type="PROSITE" id="PS50850">
    <property type="entry name" value="MFS"/>
    <property type="match status" value="1"/>
</dbReference>
<dbReference type="InterPro" id="IPR011701">
    <property type="entry name" value="MFS"/>
</dbReference>
<dbReference type="eggNOG" id="KOG2504">
    <property type="taxonomic scope" value="Eukaryota"/>
</dbReference>
<comment type="subcellular location">
    <subcellularLocation>
        <location evidence="1">Membrane</location>
        <topology evidence="1">Multi-pass membrane protein</topology>
    </subcellularLocation>
</comment>
<keyword evidence="4" id="KW-1133">Transmembrane helix</keyword>
<dbReference type="PANTHER" id="PTHR11360:SF234">
    <property type="entry name" value="MFS-TYPE TRANSPORTER DBAD-RELATED"/>
    <property type="match status" value="1"/>
</dbReference>
<feature type="transmembrane region" description="Helical" evidence="4">
    <location>
        <begin position="132"/>
        <end position="159"/>
    </location>
</feature>
<evidence type="ECO:0000256" key="4">
    <source>
        <dbReference type="SAM" id="Phobius"/>
    </source>
</evidence>
<dbReference type="GO" id="GO:0016020">
    <property type="term" value="C:membrane"/>
    <property type="evidence" value="ECO:0007669"/>
    <property type="project" value="UniProtKB-SubCell"/>
</dbReference>
<evidence type="ECO:0000313" key="6">
    <source>
        <dbReference type="EMBL" id="EKG16290.1"/>
    </source>
</evidence>
<dbReference type="Proteomes" id="UP000007129">
    <property type="component" value="Unassembled WGS sequence"/>
</dbReference>
<feature type="transmembrane region" description="Helical" evidence="4">
    <location>
        <begin position="107"/>
        <end position="126"/>
    </location>
</feature>
<sequence>MDKSSENSGEMALSGPADIQLPAPPTPSPPPNGGLQAWLQVLGAHFLFFSSWGIVNTFGAFQTFYESHYLTSSSSSAISWIGTTQGFLLIVIGVFTGPLYDSGHLRALIVAGAFLIVLGLLMVSISTKYYQIFLSLGICTGLGCGCLFVPSVAIAASYFSSKRATATGLTAAGGSVGGIVFPIVFRRLTEEIGYGWATRVMAFIVLIALSASLLVLRPRVLPAKKRALIDTEALRDVSFVLFSLALFHMFIGLYVPFFYISSFAQARLGDHVSDDFSFYLLSIMNASSVFGRIVPNLLADRFGSFNVLIPSALVTSALAFAWMGVDSVATIVIFCVLYGFFSGAIVSLPGTALVKLCPELSLIGTRMGMSFGFAGFGLLIGSPIGGQLLRTAAGYTALQAWSGATVLGGFFLLLLSLTLHVRGSKAREL</sequence>